<organism evidence="7 8">
    <name type="scientific">Denitromonas halophila</name>
    <dbReference type="NCBI Taxonomy" id="1629404"/>
    <lineage>
        <taxon>Bacteria</taxon>
        <taxon>Pseudomonadati</taxon>
        <taxon>Pseudomonadota</taxon>
        <taxon>Betaproteobacteria</taxon>
        <taxon>Rhodocyclales</taxon>
        <taxon>Zoogloeaceae</taxon>
        <taxon>Denitromonas</taxon>
    </lineage>
</organism>
<dbReference type="AlphaFoldDB" id="A0A557QZ55"/>
<proteinExistence type="inferred from homology"/>
<dbReference type="Proteomes" id="UP000319502">
    <property type="component" value="Unassembled WGS sequence"/>
</dbReference>
<evidence type="ECO:0000259" key="6">
    <source>
        <dbReference type="Pfam" id="PF02826"/>
    </source>
</evidence>
<dbReference type="EMBL" id="VMNK01000004">
    <property type="protein sequence ID" value="TVO58192.1"/>
    <property type="molecule type" value="Genomic_DNA"/>
</dbReference>
<dbReference type="SUPFAM" id="SSF51735">
    <property type="entry name" value="NAD(P)-binding Rossmann-fold domains"/>
    <property type="match status" value="1"/>
</dbReference>
<protein>
    <submittedName>
        <fullName evidence="7">D-2-hydroxyacid dehydrogenase family protein</fullName>
    </submittedName>
</protein>
<dbReference type="InterPro" id="IPR006139">
    <property type="entry name" value="D-isomer_2_OHA_DH_cat_dom"/>
</dbReference>
<evidence type="ECO:0000313" key="8">
    <source>
        <dbReference type="Proteomes" id="UP000319502"/>
    </source>
</evidence>
<sequence>MNQITVLDDYQGVVSRLNAARLLDGIDARLQVLHEPIDTEAALIAALRGTRCLVLIRERTTITAAVIAALPELELIVQTGRLAGCIDLDACARHGVEVRDGSGNPIAPAELTWALILAASRRLVPYVRQLDAGRWQRSAERREDEALGTVLHGRTLGIWGYGRIGARVASFGRAFGMRVIAHGREGSRGAAEQAGDHFIADRQHFFSQADVLSLHLRMTPDTRHIVTAEHLAAMPPHALLVNTSRAELVAPGAVLNALAAGRPGFAALDVFENEPTGVQAYLSHPRILCTPHLGFVEHDTYEAYFENAFAHVRTFLHENRRAN</sequence>
<dbReference type="Gene3D" id="3.40.50.720">
    <property type="entry name" value="NAD(P)-binding Rossmann-like Domain"/>
    <property type="match status" value="2"/>
</dbReference>
<comment type="caution">
    <text evidence="7">The sequence shown here is derived from an EMBL/GenBank/DDBJ whole genome shotgun (WGS) entry which is preliminary data.</text>
</comment>
<reference evidence="7 8" key="1">
    <citation type="submission" date="2019-07" db="EMBL/GenBank/DDBJ databases">
        <title>The pathways for chlorine oxyanion respiration interact through the shared metabolite chlorate.</title>
        <authorList>
            <person name="Barnum T.P."/>
            <person name="Cheng Y."/>
            <person name="Hill K.A."/>
            <person name="Lucas L.N."/>
            <person name="Carlson H.K."/>
            <person name="Coates J.D."/>
        </authorList>
    </citation>
    <scope>NUCLEOTIDE SEQUENCE [LARGE SCALE GENOMIC DNA]</scope>
    <source>
        <strain evidence="7 8">SFB-3</strain>
    </source>
</reference>
<keyword evidence="8" id="KW-1185">Reference proteome</keyword>
<comment type="similarity">
    <text evidence="1 4">Belongs to the D-isomer specific 2-hydroxyacid dehydrogenase family.</text>
</comment>
<dbReference type="PANTHER" id="PTHR42789:SF1">
    <property type="entry name" value="D-ISOMER SPECIFIC 2-HYDROXYACID DEHYDROGENASE FAMILY PROTEIN (AFU_ORTHOLOGUE AFUA_6G10090)"/>
    <property type="match status" value="1"/>
</dbReference>
<name>A0A557QZ55_9RHOO</name>
<evidence type="ECO:0000259" key="5">
    <source>
        <dbReference type="Pfam" id="PF00389"/>
    </source>
</evidence>
<evidence type="ECO:0000256" key="2">
    <source>
        <dbReference type="ARBA" id="ARBA00023002"/>
    </source>
</evidence>
<dbReference type="GO" id="GO:0051287">
    <property type="term" value="F:NAD binding"/>
    <property type="evidence" value="ECO:0007669"/>
    <property type="project" value="InterPro"/>
</dbReference>
<evidence type="ECO:0000256" key="4">
    <source>
        <dbReference type="RuleBase" id="RU003719"/>
    </source>
</evidence>
<dbReference type="PANTHER" id="PTHR42789">
    <property type="entry name" value="D-ISOMER SPECIFIC 2-HYDROXYACID DEHYDROGENASE FAMILY PROTEIN (AFU_ORTHOLOGUE AFUA_6G10090)"/>
    <property type="match status" value="1"/>
</dbReference>
<evidence type="ECO:0000256" key="1">
    <source>
        <dbReference type="ARBA" id="ARBA00005854"/>
    </source>
</evidence>
<dbReference type="SUPFAM" id="SSF52283">
    <property type="entry name" value="Formate/glycerate dehydrogenase catalytic domain-like"/>
    <property type="match status" value="1"/>
</dbReference>
<feature type="domain" description="D-isomer specific 2-hydroxyacid dehydrogenase catalytic" evidence="5">
    <location>
        <begin position="36"/>
        <end position="321"/>
    </location>
</feature>
<dbReference type="InterPro" id="IPR050857">
    <property type="entry name" value="D-2-hydroxyacid_DH"/>
</dbReference>
<dbReference type="RefSeq" id="WP_144308668.1">
    <property type="nucleotide sequence ID" value="NZ_VMNK01000004.1"/>
</dbReference>
<evidence type="ECO:0000313" key="7">
    <source>
        <dbReference type="EMBL" id="TVO58192.1"/>
    </source>
</evidence>
<keyword evidence="2 4" id="KW-0560">Oxidoreductase</keyword>
<dbReference type="Pfam" id="PF00389">
    <property type="entry name" value="2-Hacid_dh"/>
    <property type="match status" value="1"/>
</dbReference>
<dbReference type="CDD" id="cd12169">
    <property type="entry name" value="PGDH_like_1"/>
    <property type="match status" value="1"/>
</dbReference>
<dbReference type="InterPro" id="IPR036291">
    <property type="entry name" value="NAD(P)-bd_dom_sf"/>
</dbReference>
<evidence type="ECO:0000256" key="3">
    <source>
        <dbReference type="ARBA" id="ARBA00023027"/>
    </source>
</evidence>
<dbReference type="InterPro" id="IPR006140">
    <property type="entry name" value="D-isomer_DH_NAD-bd"/>
</dbReference>
<gene>
    <name evidence="7" type="ORF">FHP91_05615</name>
</gene>
<dbReference type="GO" id="GO:0016616">
    <property type="term" value="F:oxidoreductase activity, acting on the CH-OH group of donors, NAD or NADP as acceptor"/>
    <property type="evidence" value="ECO:0007669"/>
    <property type="project" value="InterPro"/>
</dbReference>
<dbReference type="OrthoDB" id="9805416at2"/>
<dbReference type="Pfam" id="PF02826">
    <property type="entry name" value="2-Hacid_dh_C"/>
    <property type="match status" value="1"/>
</dbReference>
<accession>A0A557QZ55</accession>
<feature type="domain" description="D-isomer specific 2-hydroxyacid dehydrogenase NAD-binding" evidence="6">
    <location>
        <begin position="114"/>
        <end position="294"/>
    </location>
</feature>
<keyword evidence="3" id="KW-0520">NAD</keyword>